<reference evidence="1 2" key="1">
    <citation type="journal article" date="2017" name="G3 (Bethesda)">
        <title>First Draft Genome Sequence of the Pathogenic Fungus Lomentospora prolificans (Formerly Scedosporium prolificans).</title>
        <authorList>
            <person name="Luo R."/>
            <person name="Zimin A."/>
            <person name="Workman R."/>
            <person name="Fan Y."/>
            <person name="Pertea G."/>
            <person name="Grossman N."/>
            <person name="Wear M.P."/>
            <person name="Jia B."/>
            <person name="Miller H."/>
            <person name="Casadevall A."/>
            <person name="Timp W."/>
            <person name="Zhang S.X."/>
            <person name="Salzberg S.L."/>
        </authorList>
    </citation>
    <scope>NUCLEOTIDE SEQUENCE [LARGE SCALE GENOMIC DNA]</scope>
    <source>
        <strain evidence="1 2">JHH-5317</strain>
    </source>
</reference>
<proteinExistence type="predicted"/>
<name>A0A2N3N5Q0_9PEZI</name>
<dbReference type="OrthoDB" id="5288718at2759"/>
<comment type="caution">
    <text evidence="1">The sequence shown here is derived from an EMBL/GenBank/DDBJ whole genome shotgun (WGS) entry which is preliminary data.</text>
</comment>
<dbReference type="STRING" id="41688.A0A2N3N5Q0"/>
<protein>
    <recommendedName>
        <fullName evidence="3">Aminotransferase class IV</fullName>
    </recommendedName>
</protein>
<sequence>MAPFKIFTSLRYDVKLEALHNNPDFAHAGWNYRRASPCYMLDFHRDRMLRASTYWGWDAATAVLSGDAGLARLETTALQGVTAEGKDGKPARVRILIDQEGELEVGIADEKERTAEDLFPKRLAAPEEEKAAPRYTIVLDDAGTEKSAYTHYKTTKREKYNGAMERAGIKVGDPKEVLLAADDGGIMEASLTTPYFWRGGRWVTPPVRVRWGLEGDSGGQDGTTRRWAIESGYAVEEMVQASSIVDGELIWLSNGAKGFILGKFEAKRT</sequence>
<evidence type="ECO:0008006" key="3">
    <source>
        <dbReference type="Google" id="ProtNLM"/>
    </source>
</evidence>
<dbReference type="GO" id="GO:0003824">
    <property type="term" value="F:catalytic activity"/>
    <property type="evidence" value="ECO:0007669"/>
    <property type="project" value="InterPro"/>
</dbReference>
<dbReference type="Gene3D" id="3.30.470.10">
    <property type="match status" value="1"/>
</dbReference>
<evidence type="ECO:0000313" key="2">
    <source>
        <dbReference type="Proteomes" id="UP000233524"/>
    </source>
</evidence>
<organism evidence="1 2">
    <name type="scientific">Lomentospora prolificans</name>
    <dbReference type="NCBI Taxonomy" id="41688"/>
    <lineage>
        <taxon>Eukaryota</taxon>
        <taxon>Fungi</taxon>
        <taxon>Dikarya</taxon>
        <taxon>Ascomycota</taxon>
        <taxon>Pezizomycotina</taxon>
        <taxon>Sordariomycetes</taxon>
        <taxon>Hypocreomycetidae</taxon>
        <taxon>Microascales</taxon>
        <taxon>Microascaceae</taxon>
        <taxon>Lomentospora</taxon>
    </lineage>
</organism>
<dbReference type="VEuPathDB" id="FungiDB:jhhlp_006381"/>
<gene>
    <name evidence="1" type="ORF">jhhlp_006381</name>
</gene>
<dbReference type="Gene3D" id="3.20.10.10">
    <property type="entry name" value="D-amino Acid Aminotransferase, subunit A, domain 2"/>
    <property type="match status" value="1"/>
</dbReference>
<dbReference type="InterPro" id="IPR043131">
    <property type="entry name" value="BCAT-like_N"/>
</dbReference>
<dbReference type="InParanoid" id="A0A2N3N5Q0"/>
<dbReference type="InterPro" id="IPR036038">
    <property type="entry name" value="Aminotransferase-like"/>
</dbReference>
<dbReference type="EMBL" id="NLAX01000701">
    <property type="protein sequence ID" value="PKS07773.1"/>
    <property type="molecule type" value="Genomic_DNA"/>
</dbReference>
<accession>A0A2N3N5Q0</accession>
<dbReference type="Pfam" id="PF01063">
    <property type="entry name" value="Aminotran_4"/>
    <property type="match status" value="1"/>
</dbReference>
<dbReference type="AlphaFoldDB" id="A0A2N3N5Q0"/>
<dbReference type="InterPro" id="IPR001544">
    <property type="entry name" value="Aminotrans_IV"/>
</dbReference>
<dbReference type="InterPro" id="IPR043132">
    <property type="entry name" value="BCAT-like_C"/>
</dbReference>
<keyword evidence="2" id="KW-1185">Reference proteome</keyword>
<dbReference type="SUPFAM" id="SSF56752">
    <property type="entry name" value="D-aminoacid aminotransferase-like PLP-dependent enzymes"/>
    <property type="match status" value="1"/>
</dbReference>
<dbReference type="Proteomes" id="UP000233524">
    <property type="component" value="Unassembled WGS sequence"/>
</dbReference>
<evidence type="ECO:0000313" key="1">
    <source>
        <dbReference type="EMBL" id="PKS07773.1"/>
    </source>
</evidence>